<keyword evidence="13" id="KW-1278">Translocase</keyword>
<feature type="transmembrane region" description="Helical" evidence="21">
    <location>
        <begin position="164"/>
        <end position="187"/>
    </location>
</feature>
<comment type="similarity">
    <text evidence="5 20">Belongs to the heme-copper respiratory oxidase family.</text>
</comment>
<evidence type="ECO:0000256" key="17">
    <source>
        <dbReference type="ARBA" id="ARBA00023008"/>
    </source>
</evidence>
<evidence type="ECO:0000256" key="5">
    <source>
        <dbReference type="ARBA" id="ARBA00009578"/>
    </source>
</evidence>
<dbReference type="InterPro" id="IPR023615">
    <property type="entry name" value="Cyt_c_Oxase_su1_BS"/>
</dbReference>
<proteinExistence type="inferred from homology"/>
<evidence type="ECO:0000256" key="12">
    <source>
        <dbReference type="ARBA" id="ARBA00022723"/>
    </source>
</evidence>
<evidence type="ECO:0000256" key="21">
    <source>
        <dbReference type="SAM" id="Phobius"/>
    </source>
</evidence>
<feature type="transmembrane region" description="Helical" evidence="21">
    <location>
        <begin position="87"/>
        <end position="112"/>
    </location>
</feature>
<feature type="transmembrane region" description="Helical" evidence="21">
    <location>
        <begin position="506"/>
        <end position="529"/>
    </location>
</feature>
<evidence type="ECO:0000256" key="6">
    <source>
        <dbReference type="ARBA" id="ARBA00012949"/>
    </source>
</evidence>
<evidence type="ECO:0000313" key="23">
    <source>
        <dbReference type="EMBL" id="MFC6790929.1"/>
    </source>
</evidence>
<feature type="transmembrane region" description="Helical" evidence="21">
    <location>
        <begin position="347"/>
        <end position="367"/>
    </location>
</feature>
<keyword evidence="11 20" id="KW-0812">Transmembrane</keyword>
<dbReference type="SUPFAM" id="SSF81442">
    <property type="entry name" value="Cytochrome c oxidase subunit I-like"/>
    <property type="match status" value="1"/>
</dbReference>
<evidence type="ECO:0000256" key="19">
    <source>
        <dbReference type="ARBA" id="ARBA00047816"/>
    </source>
</evidence>
<dbReference type="RefSeq" id="WP_378971267.1">
    <property type="nucleotide sequence ID" value="NZ_JBHSWN010000001.1"/>
</dbReference>
<dbReference type="NCBIfam" id="TIGR00780">
    <property type="entry name" value="ccoN"/>
    <property type="match status" value="1"/>
</dbReference>
<keyword evidence="7 20" id="KW-0813">Transport</keyword>
<keyword evidence="8" id="KW-1003">Cell membrane</keyword>
<keyword evidence="14 20" id="KW-0249">Electron transport</keyword>
<keyword evidence="18 21" id="KW-0472">Membrane</keyword>
<feature type="transmembrane region" description="Helical" evidence="21">
    <location>
        <begin position="379"/>
        <end position="402"/>
    </location>
</feature>
<feature type="transmembrane region" description="Helical" evidence="21">
    <location>
        <begin position="456"/>
        <end position="486"/>
    </location>
</feature>
<dbReference type="Gene3D" id="1.20.210.10">
    <property type="entry name" value="Cytochrome c oxidase-like, subunit I domain"/>
    <property type="match status" value="1"/>
</dbReference>
<evidence type="ECO:0000256" key="3">
    <source>
        <dbReference type="ARBA" id="ARBA00004651"/>
    </source>
</evidence>
<dbReference type="PROSITE" id="PS00077">
    <property type="entry name" value="COX1_CUB"/>
    <property type="match status" value="1"/>
</dbReference>
<evidence type="ECO:0000256" key="13">
    <source>
        <dbReference type="ARBA" id="ARBA00022967"/>
    </source>
</evidence>
<dbReference type="InterPro" id="IPR023616">
    <property type="entry name" value="Cyt_c_oxase-like_su1_dom"/>
</dbReference>
<comment type="subcellular location">
    <subcellularLocation>
        <location evidence="3">Cell membrane</location>
        <topology evidence="3">Multi-pass membrane protein</topology>
    </subcellularLocation>
</comment>
<dbReference type="EMBL" id="JBHSWN010000001">
    <property type="protein sequence ID" value="MFC6790929.1"/>
    <property type="molecule type" value="Genomic_DNA"/>
</dbReference>
<evidence type="ECO:0000313" key="24">
    <source>
        <dbReference type="Proteomes" id="UP001596292"/>
    </source>
</evidence>
<dbReference type="PANTHER" id="PTHR10422">
    <property type="entry name" value="CYTOCHROME C OXIDASE SUBUNIT 1"/>
    <property type="match status" value="1"/>
</dbReference>
<feature type="transmembrane region" description="Helical" evidence="21">
    <location>
        <begin position="310"/>
        <end position="327"/>
    </location>
</feature>
<dbReference type="Pfam" id="PF00115">
    <property type="entry name" value="COX1"/>
    <property type="match status" value="1"/>
</dbReference>
<keyword evidence="16" id="KW-0408">Iron</keyword>
<dbReference type="InterPro" id="IPR036927">
    <property type="entry name" value="Cyt_c_oxase-like_su1_sf"/>
</dbReference>
<evidence type="ECO:0000256" key="15">
    <source>
        <dbReference type="ARBA" id="ARBA00022989"/>
    </source>
</evidence>
<keyword evidence="15 21" id="KW-1133">Transmembrane helix</keyword>
<keyword evidence="10 20" id="KW-0679">Respiratory chain</keyword>
<evidence type="ECO:0000256" key="20">
    <source>
        <dbReference type="RuleBase" id="RU000370"/>
    </source>
</evidence>
<keyword evidence="12" id="KW-0479">Metal-binding</keyword>
<evidence type="ECO:0000256" key="2">
    <source>
        <dbReference type="ARBA" id="ARBA00001973"/>
    </source>
</evidence>
<dbReference type="CDD" id="cd01661">
    <property type="entry name" value="cbb3_Oxidase_I"/>
    <property type="match status" value="1"/>
</dbReference>
<feature type="transmembrane region" description="Helical" evidence="21">
    <location>
        <begin position="233"/>
        <end position="257"/>
    </location>
</feature>
<feature type="transmembrane region" description="Helical" evidence="21">
    <location>
        <begin position="45"/>
        <end position="62"/>
    </location>
</feature>
<keyword evidence="9 20" id="KW-0349">Heme</keyword>
<dbReference type="InterPro" id="IPR004677">
    <property type="entry name" value="Cyt_c_oxidase_cbb3_su1"/>
</dbReference>
<dbReference type="PANTHER" id="PTHR10422:SF29">
    <property type="entry name" value="CYTOCHROME C OXIDASE SUBUNIT 1 HOMOLOG, BACTEROID"/>
    <property type="match status" value="1"/>
</dbReference>
<comment type="caution">
    <text evidence="23">The sequence shown here is derived from an EMBL/GenBank/DDBJ whole genome shotgun (WGS) entry which is preliminary data.</text>
</comment>
<evidence type="ECO:0000256" key="14">
    <source>
        <dbReference type="ARBA" id="ARBA00022982"/>
    </source>
</evidence>
<evidence type="ECO:0000256" key="18">
    <source>
        <dbReference type="ARBA" id="ARBA00023136"/>
    </source>
</evidence>
<evidence type="ECO:0000256" key="8">
    <source>
        <dbReference type="ARBA" id="ARBA00022475"/>
    </source>
</evidence>
<feature type="domain" description="Cytochrome oxidase subunit I profile" evidence="22">
    <location>
        <begin position="52"/>
        <end position="553"/>
    </location>
</feature>
<feature type="transmembrane region" description="Helical" evidence="21">
    <location>
        <begin position="422"/>
        <end position="444"/>
    </location>
</feature>
<evidence type="ECO:0000256" key="7">
    <source>
        <dbReference type="ARBA" id="ARBA00022448"/>
    </source>
</evidence>
<comment type="cofactor">
    <cofactor evidence="2">
        <name>Cu(2+)</name>
        <dbReference type="ChEBI" id="CHEBI:29036"/>
    </cofactor>
</comment>
<keyword evidence="24" id="KW-1185">Reference proteome</keyword>
<evidence type="ECO:0000256" key="4">
    <source>
        <dbReference type="ARBA" id="ARBA00004673"/>
    </source>
</evidence>
<comment type="catalytic activity">
    <reaction evidence="19">
        <text>4 Fe(II)-[cytochrome c] + O2 + 8 H(+)(in) = 4 Fe(III)-[cytochrome c] + 2 H2O + 4 H(+)(out)</text>
        <dbReference type="Rhea" id="RHEA:11436"/>
        <dbReference type="Rhea" id="RHEA-COMP:10350"/>
        <dbReference type="Rhea" id="RHEA-COMP:14399"/>
        <dbReference type="ChEBI" id="CHEBI:15377"/>
        <dbReference type="ChEBI" id="CHEBI:15378"/>
        <dbReference type="ChEBI" id="CHEBI:15379"/>
        <dbReference type="ChEBI" id="CHEBI:29033"/>
        <dbReference type="ChEBI" id="CHEBI:29034"/>
        <dbReference type="EC" id="7.1.1.9"/>
    </reaction>
</comment>
<accession>A0ABW2BKG3</accession>
<sequence>MAAISSSKYMTEGEAGLGVFLLVGAFLCALASAHAADTPFSIHMGLFALAAIGGLVALLKRYEGRPAEPVPQEIDGKPNYNVGPVKFAAVAAMGWGIAGFLVGCIIAFQLWAPSLNLGLEYTTFGRLRPLHTSAVIFAFGGNVLIGTSLYVVQRTCRARLAGDLAPWFVVLGYNLFIVIAGTGYLMGVTQSKEYAEPEWYADLWLTLVWVAYLLVFLTTIWKRKEPHIFVANWFYLAFIVTIAMLHIVNNLAMPVSFLGSKSYPMFSGVQDALIQWWYGHNAVGFFLTAGFLAIMYYFVPKRAERPIYSYRLSIIHFWALIFMYIWAGPHHLHYTALPDWAQTLGMTFSIMLWMPSWGGMINGLMTLSGAWDKLRTDPVLRFMVVSLAFYGMATFEGPMMSIKAVNALSHYTDWTIGHVHSGALGWVAYISFGALYCLVPWLWNRRELYSLKLVEWHFWISTLGIVLYITSMWVAGIMQGLMWRAYNSLGFLEYSFIETVEAMQPYYLVRALGGVLFLIGGLIMAYNLAMTIAGKEASEREPLAGTAGLAPAE</sequence>
<comment type="pathway">
    <text evidence="4">Energy metabolism; oxidative phosphorylation.</text>
</comment>
<dbReference type="InterPro" id="IPR000883">
    <property type="entry name" value="Cyt_C_Oxase_1"/>
</dbReference>
<comment type="cofactor">
    <cofactor evidence="1">
        <name>heme b</name>
        <dbReference type="ChEBI" id="CHEBI:60344"/>
    </cofactor>
</comment>
<evidence type="ECO:0000256" key="11">
    <source>
        <dbReference type="ARBA" id="ARBA00022692"/>
    </source>
</evidence>
<reference evidence="24" key="1">
    <citation type="journal article" date="2019" name="Int. J. Syst. Evol. Microbiol.">
        <title>The Global Catalogue of Microorganisms (GCM) 10K type strain sequencing project: providing services to taxonomists for standard genome sequencing and annotation.</title>
        <authorList>
            <consortium name="The Broad Institute Genomics Platform"/>
            <consortium name="The Broad Institute Genome Sequencing Center for Infectious Disease"/>
            <person name="Wu L."/>
            <person name="Ma J."/>
        </authorList>
    </citation>
    <scope>NUCLEOTIDE SEQUENCE [LARGE SCALE GENOMIC DNA]</scope>
    <source>
        <strain evidence="24">CCUG 48316</strain>
    </source>
</reference>
<feature type="transmembrane region" description="Helical" evidence="21">
    <location>
        <begin position="132"/>
        <end position="152"/>
    </location>
</feature>
<evidence type="ECO:0000259" key="22">
    <source>
        <dbReference type="PROSITE" id="PS50855"/>
    </source>
</evidence>
<gene>
    <name evidence="23" type="primary">ccoN</name>
    <name evidence="23" type="ORF">ACFQE0_15690</name>
</gene>
<evidence type="ECO:0000256" key="10">
    <source>
        <dbReference type="ARBA" id="ARBA00022660"/>
    </source>
</evidence>
<evidence type="ECO:0000256" key="16">
    <source>
        <dbReference type="ARBA" id="ARBA00023004"/>
    </source>
</evidence>
<evidence type="ECO:0000256" key="1">
    <source>
        <dbReference type="ARBA" id="ARBA00001970"/>
    </source>
</evidence>
<feature type="transmembrane region" description="Helical" evidence="21">
    <location>
        <begin position="199"/>
        <end position="221"/>
    </location>
</feature>
<organism evidence="23 24">
    <name type="scientific">Methylobacterium komagatae</name>
    <dbReference type="NCBI Taxonomy" id="374425"/>
    <lineage>
        <taxon>Bacteria</taxon>
        <taxon>Pseudomonadati</taxon>
        <taxon>Pseudomonadota</taxon>
        <taxon>Alphaproteobacteria</taxon>
        <taxon>Hyphomicrobiales</taxon>
        <taxon>Methylobacteriaceae</taxon>
        <taxon>Methylobacterium</taxon>
    </lineage>
</organism>
<evidence type="ECO:0000256" key="9">
    <source>
        <dbReference type="ARBA" id="ARBA00022617"/>
    </source>
</evidence>
<dbReference type="Proteomes" id="UP001596292">
    <property type="component" value="Unassembled WGS sequence"/>
</dbReference>
<protein>
    <recommendedName>
        <fullName evidence="6">cytochrome-c oxidase</fullName>
        <ecNumber evidence="6">7.1.1.9</ecNumber>
    </recommendedName>
</protein>
<dbReference type="EC" id="7.1.1.9" evidence="6"/>
<feature type="transmembrane region" description="Helical" evidence="21">
    <location>
        <begin position="277"/>
        <end position="298"/>
    </location>
</feature>
<keyword evidence="17" id="KW-0186">Copper</keyword>
<dbReference type="PROSITE" id="PS50855">
    <property type="entry name" value="COX1"/>
    <property type="match status" value="1"/>
</dbReference>
<name>A0ABW2BKG3_9HYPH</name>